<evidence type="ECO:0000256" key="8">
    <source>
        <dbReference type="ARBA" id="ARBA00022679"/>
    </source>
</evidence>
<sequence length="149" mass="16241">MTIADSTASEPVVLTGDVTSGERAAEDFLSLSGYVEQFRSRLGYEPYPGTLNVELDATSRKRWDRTVDGDGGTIRIDPWSDGDREFGGASCYRAAIVSSRSEKTAYSTCHLIVPDRTTHGPGTIELVAPDRLRDRLELADGTTVTVNVR</sequence>
<comment type="similarity">
    <text evidence="3">Belongs to the archaeal riboflavin kinase family.</text>
</comment>
<keyword evidence="19" id="KW-1185">Reference proteome</keyword>
<dbReference type="SUPFAM" id="SSF82114">
    <property type="entry name" value="Riboflavin kinase-like"/>
    <property type="match status" value="1"/>
</dbReference>
<evidence type="ECO:0000256" key="11">
    <source>
        <dbReference type="ARBA" id="ARBA00022777"/>
    </source>
</evidence>
<dbReference type="PANTHER" id="PTHR40706">
    <property type="entry name" value="RIBOFLAVIN KINASE"/>
    <property type="match status" value="1"/>
</dbReference>
<keyword evidence="7" id="KW-0288">FMN</keyword>
<dbReference type="GO" id="GO:0008531">
    <property type="term" value="F:riboflavin kinase activity"/>
    <property type="evidence" value="ECO:0007669"/>
    <property type="project" value="InterPro"/>
</dbReference>
<evidence type="ECO:0000256" key="1">
    <source>
        <dbReference type="ARBA" id="ARBA00001946"/>
    </source>
</evidence>
<dbReference type="UniPathway" id="UPA00276">
    <property type="reaction ID" value="UER00929"/>
</dbReference>
<dbReference type="Proteomes" id="UP000282323">
    <property type="component" value="Unassembled WGS sequence"/>
</dbReference>
<comment type="cofactor">
    <cofactor evidence="1">
        <name>Mg(2+)</name>
        <dbReference type="ChEBI" id="CHEBI:18420"/>
    </cofactor>
</comment>
<evidence type="ECO:0000256" key="3">
    <source>
        <dbReference type="ARBA" id="ARBA00006428"/>
    </source>
</evidence>
<evidence type="ECO:0000256" key="6">
    <source>
        <dbReference type="ARBA" id="ARBA00022630"/>
    </source>
</evidence>
<dbReference type="AlphaFoldDB" id="A0A3N6M4I8"/>
<accession>A0A3N6M4I8</accession>
<evidence type="ECO:0000313" key="18">
    <source>
        <dbReference type="EMBL" id="RQG95404.1"/>
    </source>
</evidence>
<keyword evidence="11 18" id="KW-0418">Kinase</keyword>
<dbReference type="InterPro" id="IPR039063">
    <property type="entry name" value="RibK_CTP-dep"/>
</dbReference>
<dbReference type="OrthoDB" id="30955at2157"/>
<evidence type="ECO:0000256" key="10">
    <source>
        <dbReference type="ARBA" id="ARBA00022741"/>
    </source>
</evidence>
<dbReference type="InterPro" id="IPR023602">
    <property type="entry name" value="Riboflavin_kinase_CTP-dep"/>
</dbReference>
<dbReference type="GO" id="GO:0009231">
    <property type="term" value="P:riboflavin biosynthetic process"/>
    <property type="evidence" value="ECO:0007669"/>
    <property type="project" value="InterPro"/>
</dbReference>
<evidence type="ECO:0000256" key="16">
    <source>
        <dbReference type="ARBA" id="ARBA00047857"/>
    </source>
</evidence>
<protein>
    <recommendedName>
        <fullName evidence="5">Riboflavin kinase</fullName>
        <ecNumber evidence="4">2.7.1.161</ecNumber>
    </recommendedName>
    <alternativeName>
        <fullName evidence="14">CTP-dependent riboflavin kinase</fullName>
    </alternativeName>
    <alternativeName>
        <fullName evidence="15">CTP:riboflavin 5'-phosphotransferase</fullName>
    </alternativeName>
    <alternativeName>
        <fullName evidence="13">Flavokinase</fullName>
    </alternativeName>
</protein>
<name>A0A3N6M4I8_NATCH</name>
<keyword evidence="10" id="KW-0547">Nucleotide-binding</keyword>
<evidence type="ECO:0000256" key="12">
    <source>
        <dbReference type="ARBA" id="ARBA00022842"/>
    </source>
</evidence>
<evidence type="ECO:0000256" key="5">
    <source>
        <dbReference type="ARBA" id="ARBA00017394"/>
    </source>
</evidence>
<feature type="domain" description="Riboflavin kinase" evidence="17">
    <location>
        <begin position="18"/>
        <end position="148"/>
    </location>
</feature>
<comment type="pathway">
    <text evidence="2">Cofactor biosynthesis; FMN biosynthesis; FMN from riboflavin (CTP route): step 1/1.</text>
</comment>
<dbReference type="EMBL" id="REGA01000005">
    <property type="protein sequence ID" value="RQG95404.1"/>
    <property type="molecule type" value="Genomic_DNA"/>
</dbReference>
<dbReference type="InterPro" id="IPR023465">
    <property type="entry name" value="Riboflavin_kinase_dom_sf"/>
</dbReference>
<evidence type="ECO:0000256" key="13">
    <source>
        <dbReference type="ARBA" id="ARBA00029789"/>
    </source>
</evidence>
<evidence type="ECO:0000313" key="19">
    <source>
        <dbReference type="Proteomes" id="UP000282323"/>
    </source>
</evidence>
<keyword evidence="6" id="KW-0285">Flavoprotein</keyword>
<evidence type="ECO:0000259" key="17">
    <source>
        <dbReference type="Pfam" id="PF01982"/>
    </source>
</evidence>
<keyword evidence="9" id="KW-0479">Metal-binding</keyword>
<dbReference type="Gene3D" id="2.40.30.30">
    <property type="entry name" value="Riboflavin kinase-like"/>
    <property type="match status" value="1"/>
</dbReference>
<dbReference type="PANTHER" id="PTHR40706:SF1">
    <property type="entry name" value="RIBOFLAVIN KINASE"/>
    <property type="match status" value="1"/>
</dbReference>
<gene>
    <name evidence="18" type="ORF">EA473_08030</name>
</gene>
<evidence type="ECO:0000256" key="7">
    <source>
        <dbReference type="ARBA" id="ARBA00022643"/>
    </source>
</evidence>
<evidence type="ECO:0000256" key="14">
    <source>
        <dbReference type="ARBA" id="ARBA00030544"/>
    </source>
</evidence>
<organism evidence="18 19">
    <name type="scientific">Natrarchaeobius chitinivorans</name>
    <dbReference type="NCBI Taxonomy" id="1679083"/>
    <lineage>
        <taxon>Archaea</taxon>
        <taxon>Methanobacteriati</taxon>
        <taxon>Methanobacteriota</taxon>
        <taxon>Stenosarchaea group</taxon>
        <taxon>Halobacteria</taxon>
        <taxon>Halobacteriales</taxon>
        <taxon>Natrialbaceae</taxon>
        <taxon>Natrarchaeobius</taxon>
    </lineage>
</organism>
<proteinExistence type="inferred from homology"/>
<keyword evidence="8" id="KW-0808">Transferase</keyword>
<comment type="caution">
    <text evidence="18">The sequence shown here is derived from an EMBL/GenBank/DDBJ whole genome shotgun (WGS) entry which is preliminary data.</text>
</comment>
<evidence type="ECO:0000256" key="9">
    <source>
        <dbReference type="ARBA" id="ARBA00022723"/>
    </source>
</evidence>
<keyword evidence="12" id="KW-0460">Magnesium</keyword>
<evidence type="ECO:0000256" key="2">
    <source>
        <dbReference type="ARBA" id="ARBA00005219"/>
    </source>
</evidence>
<evidence type="ECO:0000256" key="4">
    <source>
        <dbReference type="ARBA" id="ARBA00011987"/>
    </source>
</evidence>
<dbReference type="EC" id="2.7.1.161" evidence="4"/>
<reference evidence="18 19" key="1">
    <citation type="submission" date="2018-10" db="EMBL/GenBank/DDBJ databases">
        <title>Natrarchaeobius chitinivorans gen. nov., sp. nov., and Natrarchaeobius haloalkaliphilus sp. nov., alkaliphilic, chitin-utilizing haloarchaea from hypersaline alkaline lakes.</title>
        <authorList>
            <person name="Sorokin D.Y."/>
            <person name="Elcheninov A.G."/>
            <person name="Kostrikina N.A."/>
            <person name="Bale N.J."/>
            <person name="Sinninghe Damste J.S."/>
            <person name="Khijniak T.V."/>
            <person name="Kublanov I.V."/>
            <person name="Toshchakov S.V."/>
        </authorList>
    </citation>
    <scope>NUCLEOTIDE SEQUENCE [LARGE SCALE GENOMIC DNA]</scope>
    <source>
        <strain evidence="18 19">AArcht4T</strain>
    </source>
</reference>
<dbReference type="Pfam" id="PF01982">
    <property type="entry name" value="CTP-dep_RFKase"/>
    <property type="match status" value="1"/>
</dbReference>
<dbReference type="GO" id="GO:0009398">
    <property type="term" value="P:FMN biosynthetic process"/>
    <property type="evidence" value="ECO:0007669"/>
    <property type="project" value="UniProtKB-UniPathway"/>
</dbReference>
<dbReference type="GO" id="GO:0046872">
    <property type="term" value="F:metal ion binding"/>
    <property type="evidence" value="ECO:0007669"/>
    <property type="project" value="UniProtKB-KW"/>
</dbReference>
<dbReference type="GO" id="GO:0000166">
    <property type="term" value="F:nucleotide binding"/>
    <property type="evidence" value="ECO:0007669"/>
    <property type="project" value="UniProtKB-KW"/>
</dbReference>
<dbReference type="RefSeq" id="WP_124195115.1">
    <property type="nucleotide sequence ID" value="NZ_REGA01000005.1"/>
</dbReference>
<evidence type="ECO:0000256" key="15">
    <source>
        <dbReference type="ARBA" id="ARBA00033116"/>
    </source>
</evidence>
<comment type="catalytic activity">
    <reaction evidence="16">
        <text>riboflavin + CTP = CDP + FMN + H(+)</text>
        <dbReference type="Rhea" id="RHEA:25021"/>
        <dbReference type="ChEBI" id="CHEBI:15378"/>
        <dbReference type="ChEBI" id="CHEBI:37563"/>
        <dbReference type="ChEBI" id="CHEBI:57986"/>
        <dbReference type="ChEBI" id="CHEBI:58069"/>
        <dbReference type="ChEBI" id="CHEBI:58210"/>
        <dbReference type="EC" id="2.7.1.161"/>
    </reaction>
</comment>